<evidence type="ECO:0000313" key="4">
    <source>
        <dbReference type="EMBL" id="SDA61927.1"/>
    </source>
</evidence>
<evidence type="ECO:0000313" key="7">
    <source>
        <dbReference type="Proteomes" id="UP001242513"/>
    </source>
</evidence>
<feature type="domain" description="Core-binding (CB)" evidence="3">
    <location>
        <begin position="1"/>
        <end position="89"/>
    </location>
</feature>
<evidence type="ECO:0000313" key="6">
    <source>
        <dbReference type="Proteomes" id="UP000181860"/>
    </source>
</evidence>
<protein>
    <submittedName>
        <fullName evidence="4">Phage integrase, N-terminal SAM-like domain</fullName>
    </submittedName>
    <submittedName>
        <fullName evidence="5">Site-specific integrase</fullName>
    </submittedName>
</protein>
<dbReference type="GO" id="GO:0015074">
    <property type="term" value="P:DNA integration"/>
    <property type="evidence" value="ECO:0007669"/>
    <property type="project" value="InterPro"/>
</dbReference>
<reference evidence="5" key="2">
    <citation type="journal article" date="2022" name="Food Funct.">
        <title>Lactobacillus kefiranofaciens ZW18 from Kefir enhances the anti-tumor effect of anti-programmed cell death 1 (PD-1) immunotherapy by modulating the gut microbiota.</title>
        <authorList>
            <person name="Zhao J."/>
            <person name="Wang Y."/>
            <person name="Wang J."/>
            <person name="Lv M."/>
            <person name="Zhou C."/>
            <person name="Jia L."/>
            <person name="Geng W."/>
        </authorList>
    </citation>
    <scope>NUCLEOTIDE SEQUENCE</scope>
    <source>
        <strain evidence="5">ZW18</strain>
    </source>
</reference>
<keyword evidence="6" id="KW-1185">Reference proteome</keyword>
<dbReference type="GO" id="GO:0003677">
    <property type="term" value="F:DNA binding"/>
    <property type="evidence" value="ECO:0007669"/>
    <property type="project" value="UniProtKB-UniRule"/>
</dbReference>
<dbReference type="InterPro" id="IPR011010">
    <property type="entry name" value="DNA_brk_join_enz"/>
</dbReference>
<dbReference type="Proteomes" id="UP000181860">
    <property type="component" value="Unassembled WGS sequence"/>
</dbReference>
<dbReference type="Pfam" id="PF02899">
    <property type="entry name" value="Phage_int_SAM_1"/>
    <property type="match status" value="1"/>
</dbReference>
<dbReference type="InterPro" id="IPR004107">
    <property type="entry name" value="Integrase_SAM-like_N"/>
</dbReference>
<organism evidence="5 7">
    <name type="scientific">Lactobacillus kefiranofaciens</name>
    <dbReference type="NCBI Taxonomy" id="267818"/>
    <lineage>
        <taxon>Bacteria</taxon>
        <taxon>Bacillati</taxon>
        <taxon>Bacillota</taxon>
        <taxon>Bacilli</taxon>
        <taxon>Lactobacillales</taxon>
        <taxon>Lactobacillaceae</taxon>
        <taxon>Lactobacillus</taxon>
    </lineage>
</organism>
<evidence type="ECO:0000313" key="5">
    <source>
        <dbReference type="EMBL" id="WGO86310.1"/>
    </source>
</evidence>
<reference evidence="4 6" key="1">
    <citation type="submission" date="2016-10" db="EMBL/GenBank/DDBJ databases">
        <authorList>
            <person name="Varghese N."/>
            <person name="Submissions S."/>
        </authorList>
    </citation>
    <scope>NUCLEOTIDE SEQUENCE [LARGE SCALE GENOMIC DNA]</scope>
    <source>
        <strain evidence="4 6">ATCC 43761</strain>
    </source>
</reference>
<accession>A0AAX3UF03</accession>
<name>A0AAX3UF03_9LACO</name>
<sequence>MAFPNEAEFRNYCKQKKKLANSTIDLASRSISTFWRYYSASLESEADITNVQANDIRNFLASLQEKLNMKSNTVNKYLSHLKMYFVFLSEYGYITTYPLLSLRGNYFDRKQEYVINWMDSLPQLIKIKKIHPETIKMMAAIAAGFKPKEITILRTANLLDNIKSSVVRDYIKAHTDYSKDNNPYIFARKNGDHYASDFNINQKITPDRSIIGMTLTTHQLRMSFVYSIISNHQLSDNDVLKTLRISMKSLNYYRKNLTLYIKTTEFQLPKKTD</sequence>
<gene>
    <name evidence="5" type="ORF">QEJ78_02150</name>
    <name evidence="4" type="ORF">SAMN02983011_01723</name>
</gene>
<dbReference type="Gene3D" id="1.10.150.130">
    <property type="match status" value="1"/>
</dbReference>
<evidence type="ECO:0000259" key="3">
    <source>
        <dbReference type="PROSITE" id="PS51900"/>
    </source>
</evidence>
<reference evidence="5" key="3">
    <citation type="submission" date="2023-04" db="EMBL/GenBank/DDBJ databases">
        <authorList>
            <person name="Wang Y."/>
        </authorList>
    </citation>
    <scope>NUCLEOTIDE SEQUENCE</scope>
    <source>
        <strain evidence="5">ZW18</strain>
    </source>
</reference>
<dbReference type="PROSITE" id="PS51900">
    <property type="entry name" value="CB"/>
    <property type="match status" value="1"/>
</dbReference>
<dbReference type="AlphaFoldDB" id="A0AAX3UF03"/>
<dbReference type="RefSeq" id="WP_013854170.1">
    <property type="nucleotide sequence ID" value="NZ_CP123735.1"/>
</dbReference>
<dbReference type="EMBL" id="CP123735">
    <property type="protein sequence ID" value="WGO86310.1"/>
    <property type="molecule type" value="Genomic_DNA"/>
</dbReference>
<dbReference type="InterPro" id="IPR044068">
    <property type="entry name" value="CB"/>
</dbReference>
<dbReference type="InterPro" id="IPR010998">
    <property type="entry name" value="Integrase_recombinase_N"/>
</dbReference>
<evidence type="ECO:0000256" key="2">
    <source>
        <dbReference type="PROSITE-ProRule" id="PRU01248"/>
    </source>
</evidence>
<dbReference type="EMBL" id="FMXC01000021">
    <property type="protein sequence ID" value="SDA61927.1"/>
    <property type="molecule type" value="Genomic_DNA"/>
</dbReference>
<dbReference type="SUPFAM" id="SSF56349">
    <property type="entry name" value="DNA breaking-rejoining enzymes"/>
    <property type="match status" value="1"/>
</dbReference>
<proteinExistence type="predicted"/>
<dbReference type="Proteomes" id="UP001242513">
    <property type="component" value="Chromosome"/>
</dbReference>
<keyword evidence="1 2" id="KW-0238">DNA-binding</keyword>
<evidence type="ECO:0000256" key="1">
    <source>
        <dbReference type="ARBA" id="ARBA00023125"/>
    </source>
</evidence>